<dbReference type="GO" id="GO:0006729">
    <property type="term" value="P:tetrahydrobiopterin biosynthetic process"/>
    <property type="evidence" value="ECO:0007669"/>
    <property type="project" value="InterPro"/>
</dbReference>
<dbReference type="Proteomes" id="UP000650467">
    <property type="component" value="Unassembled WGS sequence"/>
</dbReference>
<proteinExistence type="inferred from homology"/>
<dbReference type="AlphaFoldDB" id="A0A835VQE0"/>
<dbReference type="GO" id="GO:0008124">
    <property type="term" value="F:4-alpha-hydroxytetrahydrobiopterin dehydratase activity"/>
    <property type="evidence" value="ECO:0007669"/>
    <property type="project" value="UniProtKB-EC"/>
</dbReference>
<dbReference type="Pfam" id="PF01329">
    <property type="entry name" value="Pterin_4a"/>
    <property type="match status" value="1"/>
</dbReference>
<protein>
    <recommendedName>
        <fullName evidence="3">4a-hydroxytetrahydrobiopterin dehydratase</fullName>
        <ecNumber evidence="3">4.2.1.96</ecNumber>
    </recommendedName>
</protein>
<reference evidence="5" key="1">
    <citation type="journal article" date="2020" name="bioRxiv">
        <title>Comparative genomics of Chlamydomonas.</title>
        <authorList>
            <person name="Craig R.J."/>
            <person name="Hasan A.R."/>
            <person name="Ness R.W."/>
            <person name="Keightley P.D."/>
        </authorList>
    </citation>
    <scope>NUCLEOTIDE SEQUENCE</scope>
    <source>
        <strain evidence="5">SAG 7.73</strain>
    </source>
</reference>
<dbReference type="EMBL" id="JAEHOC010000056">
    <property type="protein sequence ID" value="KAG2425367.1"/>
    <property type="molecule type" value="Genomic_DNA"/>
</dbReference>
<dbReference type="EC" id="4.2.1.96" evidence="3"/>
<sequence>MVNAVPGWKVAQAAEGRPCIQQTWTLKDEPSAATLVSLVTKVVSAEGHDESLTLTHKGAEVTAQLCTKSLGGLTENDFIVASKINDLSLADLLPKRRQRFWA</sequence>
<comment type="caution">
    <text evidence="5">The sequence shown here is derived from an EMBL/GenBank/DDBJ whole genome shotgun (WGS) entry which is preliminary data.</text>
</comment>
<evidence type="ECO:0000256" key="4">
    <source>
        <dbReference type="ARBA" id="ARBA00023239"/>
    </source>
</evidence>
<evidence type="ECO:0000313" key="5">
    <source>
        <dbReference type="EMBL" id="KAG2425367.1"/>
    </source>
</evidence>
<keyword evidence="6" id="KW-1185">Reference proteome</keyword>
<comment type="similarity">
    <text evidence="2">Belongs to the pterin-4-alpha-carbinolamine dehydratase family.</text>
</comment>
<dbReference type="InterPro" id="IPR036428">
    <property type="entry name" value="PCD_sf"/>
</dbReference>
<dbReference type="PANTHER" id="PTHR12599">
    <property type="entry name" value="PTERIN-4-ALPHA-CARBINOLAMINE DEHYDRATASE"/>
    <property type="match status" value="1"/>
</dbReference>
<gene>
    <name evidence="5" type="ORF">HXX76_013781</name>
</gene>
<name>A0A835VQE0_CHLIN</name>
<evidence type="ECO:0000313" key="6">
    <source>
        <dbReference type="Proteomes" id="UP000650467"/>
    </source>
</evidence>
<dbReference type="SUPFAM" id="SSF55248">
    <property type="entry name" value="PCD-like"/>
    <property type="match status" value="1"/>
</dbReference>
<dbReference type="PANTHER" id="PTHR12599:SF8">
    <property type="entry name" value="PTERIN-4-ALPHA-CARBINOLAMINE DEHYDRATASE, CHLOROPLASTIC-RELATED"/>
    <property type="match status" value="1"/>
</dbReference>
<evidence type="ECO:0000256" key="3">
    <source>
        <dbReference type="ARBA" id="ARBA00013252"/>
    </source>
</evidence>
<keyword evidence="4" id="KW-0456">Lyase</keyword>
<accession>A0A835VQE0</accession>
<dbReference type="Gene3D" id="3.30.1360.20">
    <property type="entry name" value="Transcriptional coactivator/pterin dehydratase"/>
    <property type="match status" value="1"/>
</dbReference>
<dbReference type="OrthoDB" id="277398at2759"/>
<organism evidence="5 6">
    <name type="scientific">Chlamydomonas incerta</name>
    <dbReference type="NCBI Taxonomy" id="51695"/>
    <lineage>
        <taxon>Eukaryota</taxon>
        <taxon>Viridiplantae</taxon>
        <taxon>Chlorophyta</taxon>
        <taxon>core chlorophytes</taxon>
        <taxon>Chlorophyceae</taxon>
        <taxon>CS clade</taxon>
        <taxon>Chlamydomonadales</taxon>
        <taxon>Chlamydomonadaceae</taxon>
        <taxon>Chlamydomonas</taxon>
    </lineage>
</organism>
<comment type="catalytic activity">
    <reaction evidence="1">
        <text>(4aS,6R)-4a-hydroxy-L-erythro-5,6,7,8-tetrahydrobiopterin = (6R)-L-erythro-6,7-dihydrobiopterin + H2O</text>
        <dbReference type="Rhea" id="RHEA:11920"/>
        <dbReference type="ChEBI" id="CHEBI:15377"/>
        <dbReference type="ChEBI" id="CHEBI:15642"/>
        <dbReference type="ChEBI" id="CHEBI:43120"/>
        <dbReference type="EC" id="4.2.1.96"/>
    </reaction>
</comment>
<evidence type="ECO:0000256" key="1">
    <source>
        <dbReference type="ARBA" id="ARBA00001554"/>
    </source>
</evidence>
<evidence type="ECO:0000256" key="2">
    <source>
        <dbReference type="ARBA" id="ARBA00006472"/>
    </source>
</evidence>
<dbReference type="InterPro" id="IPR001533">
    <property type="entry name" value="Pterin_deHydtase"/>
</dbReference>